<organism evidence="1 2">
    <name type="scientific">Cinara cedri</name>
    <dbReference type="NCBI Taxonomy" id="506608"/>
    <lineage>
        <taxon>Eukaryota</taxon>
        <taxon>Metazoa</taxon>
        <taxon>Ecdysozoa</taxon>
        <taxon>Arthropoda</taxon>
        <taxon>Hexapoda</taxon>
        <taxon>Insecta</taxon>
        <taxon>Pterygota</taxon>
        <taxon>Neoptera</taxon>
        <taxon>Paraneoptera</taxon>
        <taxon>Hemiptera</taxon>
        <taxon>Sternorrhyncha</taxon>
        <taxon>Aphidomorpha</taxon>
        <taxon>Aphidoidea</taxon>
        <taxon>Aphididae</taxon>
        <taxon>Lachninae</taxon>
        <taxon>Cinara</taxon>
    </lineage>
</organism>
<protein>
    <submittedName>
        <fullName evidence="1">Uncharacterized protein</fullName>
    </submittedName>
</protein>
<dbReference type="EMBL" id="CABPRJ010002380">
    <property type="protein sequence ID" value="VVC44471.1"/>
    <property type="molecule type" value="Genomic_DNA"/>
</dbReference>
<evidence type="ECO:0000313" key="2">
    <source>
        <dbReference type="Proteomes" id="UP000325440"/>
    </source>
</evidence>
<dbReference type="OrthoDB" id="6593820at2759"/>
<gene>
    <name evidence="1" type="ORF">CINCED_3A003344</name>
</gene>
<dbReference type="Proteomes" id="UP000325440">
    <property type="component" value="Unassembled WGS sequence"/>
</dbReference>
<accession>A0A5E4NL68</accession>
<reference evidence="1 2" key="1">
    <citation type="submission" date="2019-08" db="EMBL/GenBank/DDBJ databases">
        <authorList>
            <person name="Alioto T."/>
            <person name="Alioto T."/>
            <person name="Gomez Garrido J."/>
        </authorList>
    </citation>
    <scope>NUCLEOTIDE SEQUENCE [LARGE SCALE GENOMIC DNA]</scope>
</reference>
<name>A0A5E4NL68_9HEMI</name>
<proteinExistence type="predicted"/>
<sequence length="76" mass="8859">MGQKFDYFNETVNKILEEMKEIRKENVKANGVNKKLNQGLYNLKYRLDDMDQNNLKSTIEIVGIPTVANEKCIDSY</sequence>
<evidence type="ECO:0000313" key="1">
    <source>
        <dbReference type="EMBL" id="VVC44471.1"/>
    </source>
</evidence>
<dbReference type="AlphaFoldDB" id="A0A5E4NL68"/>
<keyword evidence="2" id="KW-1185">Reference proteome</keyword>